<dbReference type="InterPro" id="IPR015882">
    <property type="entry name" value="HEX_bac_N"/>
</dbReference>
<comment type="caution">
    <text evidence="9">The sequence shown here is derived from an EMBL/GenBank/DDBJ whole genome shotgun (WGS) entry which is preliminary data.</text>
</comment>
<dbReference type="EC" id="3.2.1.52" evidence="3"/>
<accession>A0A2V3PNI5</accession>
<dbReference type="SMART" id="SM00758">
    <property type="entry name" value="PA14"/>
    <property type="match status" value="1"/>
</dbReference>
<organism evidence="9 10">
    <name type="scientific">Dysgonomonas alginatilytica</name>
    <dbReference type="NCBI Taxonomy" id="1605892"/>
    <lineage>
        <taxon>Bacteria</taxon>
        <taxon>Pseudomonadati</taxon>
        <taxon>Bacteroidota</taxon>
        <taxon>Bacteroidia</taxon>
        <taxon>Bacteroidales</taxon>
        <taxon>Dysgonomonadaceae</taxon>
        <taxon>Dysgonomonas</taxon>
    </lineage>
</organism>
<evidence type="ECO:0000256" key="2">
    <source>
        <dbReference type="ARBA" id="ARBA00006285"/>
    </source>
</evidence>
<evidence type="ECO:0000259" key="8">
    <source>
        <dbReference type="SMART" id="SM00758"/>
    </source>
</evidence>
<dbReference type="PANTHER" id="PTHR22600">
    <property type="entry name" value="BETA-HEXOSAMINIDASE"/>
    <property type="match status" value="1"/>
</dbReference>
<dbReference type="GO" id="GO:0016020">
    <property type="term" value="C:membrane"/>
    <property type="evidence" value="ECO:0007669"/>
    <property type="project" value="TreeGrafter"/>
</dbReference>
<dbReference type="OrthoDB" id="1090159at2"/>
<proteinExistence type="inferred from homology"/>
<dbReference type="PRINTS" id="PR00738">
    <property type="entry name" value="GLHYDRLASE20"/>
</dbReference>
<dbReference type="InterPro" id="IPR029018">
    <property type="entry name" value="Hex-like_dom2"/>
</dbReference>
<evidence type="ECO:0000256" key="1">
    <source>
        <dbReference type="ARBA" id="ARBA00001231"/>
    </source>
</evidence>
<dbReference type="Gene3D" id="3.30.379.10">
    <property type="entry name" value="Chitobiase/beta-hexosaminidase domain 2-like"/>
    <property type="match status" value="1"/>
</dbReference>
<evidence type="ECO:0000313" key="9">
    <source>
        <dbReference type="EMBL" id="PXV64152.1"/>
    </source>
</evidence>
<protein>
    <recommendedName>
        <fullName evidence="3">beta-N-acetylhexosaminidase</fullName>
        <ecNumber evidence="3">3.2.1.52</ecNumber>
    </recommendedName>
</protein>
<dbReference type="InterPro" id="IPR015883">
    <property type="entry name" value="Glyco_hydro_20_cat"/>
</dbReference>
<dbReference type="Pfam" id="PF02838">
    <property type="entry name" value="Glyco_hydro_20b"/>
    <property type="match status" value="1"/>
</dbReference>
<dbReference type="InterPro" id="IPR059177">
    <property type="entry name" value="GH29D-like_dom"/>
</dbReference>
<feature type="domain" description="PA14" evidence="8">
    <location>
        <begin position="633"/>
        <end position="781"/>
    </location>
</feature>
<dbReference type="CDD" id="cd06563">
    <property type="entry name" value="GH20_chitobiase-like"/>
    <property type="match status" value="1"/>
</dbReference>
<comment type="similarity">
    <text evidence="2">Belongs to the glycosyl hydrolase 20 family.</text>
</comment>
<dbReference type="InterPro" id="IPR025705">
    <property type="entry name" value="Beta_hexosaminidase_sua/sub"/>
</dbReference>
<keyword evidence="7" id="KW-0732">Signal</keyword>
<comment type="catalytic activity">
    <reaction evidence="1">
        <text>Hydrolysis of terminal non-reducing N-acetyl-D-hexosamine residues in N-acetyl-beta-D-hexosaminides.</text>
        <dbReference type="EC" id="3.2.1.52"/>
    </reaction>
</comment>
<dbReference type="GO" id="GO:0005975">
    <property type="term" value="P:carbohydrate metabolic process"/>
    <property type="evidence" value="ECO:0007669"/>
    <property type="project" value="InterPro"/>
</dbReference>
<sequence>MLKKLIPVCTVALAMLVSSCGSTETPIQKPYNEGINVTPIPLELKQNEGNFELTKSAVFAVNDPSLDKVASYFAAKIKNSTGYDLDIKTGVPSSNFISLNLDKDIAVNGEGYLVEVTEKGIDIKAKTPQGVFYAMQTVMQLLPAEIESPTLIKYIAWKVPNVSIKDEPRFPYRGQHLDVCRHFADVDYLKKQLDVLAMFKINTFHWHLTEDQAWRIEIKKYPKLTEIGSKRVEGDGSTYGPYFYTQDQVKEIVAYAKERFIEVIPEIELPGHGVAALAAYPELSCTGGPFEVRNIWGVANDVYCAGNDSVFQFLTDVIEEVIPLFESDYFHIGGDECPKIRWEKCPKCQARIKELGLKSDKEHSAEERLQSYFVQRMEKVLLKHNKKMIGWDEILEGGLAPTAAVMSWRGEEGGIAAANMGHDVIMTPGGWLYLDKYQGDSKILPVTIGGLLTLEKTYDYEPIPEKIADDKKHHILGAQGNVWAEYMYDTDRMENMTFPRIIAVAEVNWSAKDKKDYKDFERRMNNQLVRLDFHGINYFIPNPEQTTPSANFVVFLDSTTLEFKTSMPVKFVYTTDGTEPTLASAVYEKPLTFKENTTLKIRTVLMSEKMGETRTITIEKQSPAPAVQKAAGEKPGLKAEHFKGVARKMSDLEGKTPDEVEYVASPQKTKHRVNDYVEVYPNDFYSTILTGYIDIPEDGVYYFSTDSELWIDGKQLITNDNGKDTARRFSRADKSIALAKGLHAVKIVRFGAIFGGWPTQWDVITVSMRADKDKEFSVLNEKSFK</sequence>
<evidence type="ECO:0000256" key="4">
    <source>
        <dbReference type="ARBA" id="ARBA00022801"/>
    </source>
</evidence>
<feature type="active site" description="Proton donor" evidence="6">
    <location>
        <position position="336"/>
    </location>
</feature>
<evidence type="ECO:0000256" key="7">
    <source>
        <dbReference type="SAM" id="SignalP"/>
    </source>
</evidence>
<dbReference type="SUPFAM" id="SSF51445">
    <property type="entry name" value="(Trans)glycosidases"/>
    <property type="match status" value="1"/>
</dbReference>
<dbReference type="SUPFAM" id="SSF56988">
    <property type="entry name" value="Anthrax protective antigen"/>
    <property type="match status" value="1"/>
</dbReference>
<evidence type="ECO:0000256" key="3">
    <source>
        <dbReference type="ARBA" id="ARBA00012663"/>
    </source>
</evidence>
<dbReference type="Pfam" id="PF00728">
    <property type="entry name" value="Glyco_hydro_20"/>
    <property type="match status" value="1"/>
</dbReference>
<dbReference type="GO" id="GO:0004563">
    <property type="term" value="F:beta-N-acetylhexosaminidase activity"/>
    <property type="evidence" value="ECO:0007669"/>
    <property type="project" value="UniProtKB-EC"/>
</dbReference>
<dbReference type="PROSITE" id="PS51257">
    <property type="entry name" value="PROKAR_LIPOPROTEIN"/>
    <property type="match status" value="1"/>
</dbReference>
<keyword evidence="5" id="KW-0326">Glycosidase</keyword>
<feature type="chain" id="PRO_5015886560" description="beta-N-acetylhexosaminidase" evidence="7">
    <location>
        <begin position="24"/>
        <end position="785"/>
    </location>
</feature>
<dbReference type="Gene3D" id="3.20.20.80">
    <property type="entry name" value="Glycosidases"/>
    <property type="match status" value="1"/>
</dbReference>
<dbReference type="Gene3D" id="3.90.182.10">
    <property type="entry name" value="Toxin - Anthrax Protective Antigen,domain 1"/>
    <property type="match status" value="1"/>
</dbReference>
<name>A0A2V3PNI5_9BACT</name>
<dbReference type="Proteomes" id="UP000247973">
    <property type="component" value="Unassembled WGS sequence"/>
</dbReference>
<dbReference type="PANTHER" id="PTHR22600:SF57">
    <property type="entry name" value="BETA-N-ACETYLHEXOSAMINIDASE"/>
    <property type="match status" value="1"/>
</dbReference>
<feature type="signal peptide" evidence="7">
    <location>
        <begin position="1"/>
        <end position="23"/>
    </location>
</feature>
<keyword evidence="4" id="KW-0378">Hydrolase</keyword>
<dbReference type="InterPro" id="IPR011658">
    <property type="entry name" value="PA14_dom"/>
</dbReference>
<keyword evidence="10" id="KW-1185">Reference proteome</keyword>
<dbReference type="Pfam" id="PF13290">
    <property type="entry name" value="CHB_HEX_C_1"/>
    <property type="match status" value="1"/>
</dbReference>
<dbReference type="AlphaFoldDB" id="A0A2V3PNI5"/>
<evidence type="ECO:0000256" key="6">
    <source>
        <dbReference type="PIRSR" id="PIRSR625705-1"/>
    </source>
</evidence>
<evidence type="ECO:0000256" key="5">
    <source>
        <dbReference type="ARBA" id="ARBA00023295"/>
    </source>
</evidence>
<dbReference type="SUPFAM" id="SSF55545">
    <property type="entry name" value="beta-N-acetylhexosaminidase-like domain"/>
    <property type="match status" value="1"/>
</dbReference>
<dbReference type="GO" id="GO:0030203">
    <property type="term" value="P:glycosaminoglycan metabolic process"/>
    <property type="evidence" value="ECO:0007669"/>
    <property type="project" value="TreeGrafter"/>
</dbReference>
<gene>
    <name evidence="9" type="ORF">CLV62_111110</name>
</gene>
<dbReference type="Pfam" id="PF07691">
    <property type="entry name" value="PA14"/>
    <property type="match status" value="1"/>
</dbReference>
<evidence type="ECO:0000313" key="10">
    <source>
        <dbReference type="Proteomes" id="UP000247973"/>
    </source>
</evidence>
<dbReference type="EMBL" id="QICL01000011">
    <property type="protein sequence ID" value="PXV64152.1"/>
    <property type="molecule type" value="Genomic_DNA"/>
</dbReference>
<reference evidence="9 10" key="1">
    <citation type="submission" date="2018-03" db="EMBL/GenBank/DDBJ databases">
        <title>Genomic Encyclopedia of Archaeal and Bacterial Type Strains, Phase II (KMG-II): from individual species to whole genera.</title>
        <authorList>
            <person name="Goeker M."/>
        </authorList>
    </citation>
    <scope>NUCLEOTIDE SEQUENCE [LARGE SCALE GENOMIC DNA]</scope>
    <source>
        <strain evidence="9 10">DSM 100214</strain>
    </source>
</reference>
<dbReference type="RefSeq" id="WP_110310709.1">
    <property type="nucleotide sequence ID" value="NZ_QICL01000011.1"/>
</dbReference>
<dbReference type="InterPro" id="IPR017853">
    <property type="entry name" value="GH"/>
</dbReference>